<dbReference type="Proteomes" id="UP000295573">
    <property type="component" value="Unassembled WGS sequence"/>
</dbReference>
<accession>A0A4R2IW33</accession>
<protein>
    <recommendedName>
        <fullName evidence="2">Pyrroline-5-carboxylate reductase catalytic N-terminal domain-containing protein</fullName>
    </recommendedName>
</protein>
<sequence>MRIGILGNGLMAESLGGQWARRGYDVMIGGRDPNRAGDLAQRIGATAGTLQEATTYGEVLLLAVPAEVAVDTLTAIDVPPGRTLIDCTNSVNQQDFSLDEPVMAESISRAVPQAHVVKAFNLAPDAVWRGAPHEFEGAPMGVPICGDDPGAMSQVAVLVKDLGCEPVVAGGLARARLLEATAAFVIGVWVAGGDVRALFPPVAAAFGAVRPGE</sequence>
<dbReference type="InterPro" id="IPR028939">
    <property type="entry name" value="P5C_Rdtase_cat_N"/>
</dbReference>
<evidence type="ECO:0000313" key="3">
    <source>
        <dbReference type="EMBL" id="TCO49973.1"/>
    </source>
</evidence>
<dbReference type="Gene3D" id="3.40.50.720">
    <property type="entry name" value="NAD(P)-binding Rossmann-like Domain"/>
    <property type="match status" value="1"/>
</dbReference>
<proteinExistence type="predicted"/>
<comment type="caution">
    <text evidence="3">The sequence shown here is derived from an EMBL/GenBank/DDBJ whole genome shotgun (WGS) entry which is preliminary data.</text>
</comment>
<dbReference type="AlphaFoldDB" id="A0A4R2IW33"/>
<name>A0A4R2IW33_9ACTN</name>
<dbReference type="InterPro" id="IPR051267">
    <property type="entry name" value="STEAP_metalloreductase"/>
</dbReference>
<evidence type="ECO:0000256" key="1">
    <source>
        <dbReference type="ARBA" id="ARBA00023002"/>
    </source>
</evidence>
<dbReference type="Pfam" id="PF03807">
    <property type="entry name" value="F420_oxidored"/>
    <property type="match status" value="1"/>
</dbReference>
<dbReference type="SUPFAM" id="SSF51735">
    <property type="entry name" value="NAD(P)-binding Rossmann-fold domains"/>
    <property type="match status" value="1"/>
</dbReference>
<gene>
    <name evidence="3" type="ORF">EV646_10244</name>
</gene>
<dbReference type="PANTHER" id="PTHR14239:SF10">
    <property type="entry name" value="REDUCTASE"/>
    <property type="match status" value="1"/>
</dbReference>
<dbReference type="PANTHER" id="PTHR14239">
    <property type="entry name" value="DUDULIN-RELATED"/>
    <property type="match status" value="1"/>
</dbReference>
<dbReference type="GO" id="GO:0016491">
    <property type="term" value="F:oxidoreductase activity"/>
    <property type="evidence" value="ECO:0007669"/>
    <property type="project" value="UniProtKB-KW"/>
</dbReference>
<dbReference type="RefSeq" id="WP_132144961.1">
    <property type="nucleotide sequence ID" value="NZ_SLWR01000002.1"/>
</dbReference>
<dbReference type="EMBL" id="SLWR01000002">
    <property type="protein sequence ID" value="TCO49973.1"/>
    <property type="molecule type" value="Genomic_DNA"/>
</dbReference>
<feature type="domain" description="Pyrroline-5-carboxylate reductase catalytic N-terminal" evidence="2">
    <location>
        <begin position="2"/>
        <end position="89"/>
    </location>
</feature>
<dbReference type="OrthoDB" id="5738121at2"/>
<reference evidence="3 4" key="1">
    <citation type="journal article" date="2015" name="Stand. Genomic Sci.">
        <title>Genomic Encyclopedia of Bacterial and Archaeal Type Strains, Phase III: the genomes of soil and plant-associated and newly described type strains.</title>
        <authorList>
            <person name="Whitman W.B."/>
            <person name="Woyke T."/>
            <person name="Klenk H.P."/>
            <person name="Zhou Y."/>
            <person name="Lilburn T.G."/>
            <person name="Beck B.J."/>
            <person name="De Vos P."/>
            <person name="Vandamme P."/>
            <person name="Eisen J.A."/>
            <person name="Garrity G."/>
            <person name="Hugenholtz P."/>
            <person name="Kyrpides N.C."/>
        </authorList>
    </citation>
    <scope>NUCLEOTIDE SEQUENCE [LARGE SCALE GENOMIC DNA]</scope>
    <source>
        <strain evidence="3 4">VKM Ac-2541</strain>
    </source>
</reference>
<evidence type="ECO:0000259" key="2">
    <source>
        <dbReference type="Pfam" id="PF03807"/>
    </source>
</evidence>
<organism evidence="3 4">
    <name type="scientific">Kribbella antiqua</name>
    <dbReference type="NCBI Taxonomy" id="2512217"/>
    <lineage>
        <taxon>Bacteria</taxon>
        <taxon>Bacillati</taxon>
        <taxon>Actinomycetota</taxon>
        <taxon>Actinomycetes</taxon>
        <taxon>Propionibacteriales</taxon>
        <taxon>Kribbellaceae</taxon>
        <taxon>Kribbella</taxon>
    </lineage>
</organism>
<keyword evidence="4" id="KW-1185">Reference proteome</keyword>
<dbReference type="InterPro" id="IPR036291">
    <property type="entry name" value="NAD(P)-bd_dom_sf"/>
</dbReference>
<evidence type="ECO:0000313" key="4">
    <source>
        <dbReference type="Proteomes" id="UP000295573"/>
    </source>
</evidence>
<keyword evidence="1" id="KW-0560">Oxidoreductase</keyword>